<proteinExistence type="predicted"/>
<feature type="region of interest" description="Disordered" evidence="1">
    <location>
        <begin position="224"/>
        <end position="445"/>
    </location>
</feature>
<dbReference type="Proteomes" id="UP000316213">
    <property type="component" value="Unassembled WGS sequence"/>
</dbReference>
<feature type="region of interest" description="Disordered" evidence="1">
    <location>
        <begin position="153"/>
        <end position="185"/>
    </location>
</feature>
<keyword evidence="2" id="KW-0812">Transmembrane</keyword>
<keyword evidence="2" id="KW-1133">Transmembrane helix</keyword>
<feature type="compositionally biased region" description="Basic and acidic residues" evidence="1">
    <location>
        <begin position="243"/>
        <end position="266"/>
    </location>
</feature>
<evidence type="ECO:0000256" key="1">
    <source>
        <dbReference type="SAM" id="MobiDB-lite"/>
    </source>
</evidence>
<comment type="caution">
    <text evidence="3">The sequence shown here is derived from an EMBL/GenBank/DDBJ whole genome shotgun (WGS) entry which is preliminary data.</text>
</comment>
<feature type="compositionally biased region" description="Low complexity" evidence="1">
    <location>
        <begin position="268"/>
        <end position="284"/>
    </location>
</feature>
<dbReference type="RefSeq" id="WP_146579755.1">
    <property type="nucleotide sequence ID" value="NZ_SJPM01000010.1"/>
</dbReference>
<feature type="compositionally biased region" description="Polar residues" evidence="1">
    <location>
        <begin position="377"/>
        <end position="411"/>
    </location>
</feature>
<evidence type="ECO:0000256" key="2">
    <source>
        <dbReference type="SAM" id="Phobius"/>
    </source>
</evidence>
<evidence type="ECO:0000313" key="4">
    <source>
        <dbReference type="Proteomes" id="UP000316213"/>
    </source>
</evidence>
<feature type="compositionally biased region" description="Low complexity" evidence="1">
    <location>
        <begin position="326"/>
        <end position="335"/>
    </location>
</feature>
<dbReference type="AlphaFoldDB" id="A0A5C5ZZK7"/>
<feature type="compositionally biased region" description="Low complexity" evidence="1">
    <location>
        <begin position="297"/>
        <end position="313"/>
    </location>
</feature>
<sequence>MNDVAALPSCPTHHVSTHRRKHRRRWLAAIAVVSVGAVVSTIPSLAGFPEAITRSGRLCGCGYGDGYHACYSSGIRPLANLPPRSFPARIGTDCEKFHGCPQCGNAAFAGVDPMRSPTADTFYHRFDRYAWAVSQNAANVRPMKPLVDPEESAGHYYSQLDPDGNQREYSTRSYPSPFASESMDHSVLRAEAPTNPPQMTEHELAEYREYLEQKRLQKKFDKYLIDPSETEPNQIIGGPPVGSEERRRIDESKVEQLKARMRRELAAEAESAAEAQRQAEQSRQPSPDQSRDREDSLPSPSDRSSPRDGLSPSILEMESSLEDELPVPLEQLLPPMNDTLPGEDTSLDPIDDPLIPTYPEPIPRGWEDQLDDADSAKPSSLHQTRSWIHQPSETTRVPRSSSLTHRSQYQNDLPREASEDSSHRIAALSRVKKLPPKTNFVKQPD</sequence>
<feature type="compositionally biased region" description="Basic and acidic residues" evidence="1">
    <location>
        <begin position="413"/>
        <end position="423"/>
    </location>
</feature>
<protein>
    <submittedName>
        <fullName evidence="3">Uncharacterized protein</fullName>
    </submittedName>
</protein>
<organism evidence="3 4">
    <name type="scientific">Neorhodopirellula pilleata</name>
    <dbReference type="NCBI Taxonomy" id="2714738"/>
    <lineage>
        <taxon>Bacteria</taxon>
        <taxon>Pseudomonadati</taxon>
        <taxon>Planctomycetota</taxon>
        <taxon>Planctomycetia</taxon>
        <taxon>Pirellulales</taxon>
        <taxon>Pirellulaceae</taxon>
        <taxon>Neorhodopirellula</taxon>
    </lineage>
</organism>
<name>A0A5C5ZZK7_9BACT</name>
<gene>
    <name evidence="3" type="ORF">Pla100_43200</name>
</gene>
<accession>A0A5C5ZZK7</accession>
<evidence type="ECO:0000313" key="3">
    <source>
        <dbReference type="EMBL" id="TWT93004.1"/>
    </source>
</evidence>
<keyword evidence="2" id="KW-0472">Membrane</keyword>
<keyword evidence="4" id="KW-1185">Reference proteome</keyword>
<feature type="transmembrane region" description="Helical" evidence="2">
    <location>
        <begin position="26"/>
        <end position="48"/>
    </location>
</feature>
<reference evidence="3 4" key="1">
    <citation type="submission" date="2019-02" db="EMBL/GenBank/DDBJ databases">
        <title>Deep-cultivation of Planctomycetes and their phenomic and genomic characterization uncovers novel biology.</title>
        <authorList>
            <person name="Wiegand S."/>
            <person name="Jogler M."/>
            <person name="Boedeker C."/>
            <person name="Pinto D."/>
            <person name="Vollmers J."/>
            <person name="Rivas-Marin E."/>
            <person name="Kohn T."/>
            <person name="Peeters S.H."/>
            <person name="Heuer A."/>
            <person name="Rast P."/>
            <person name="Oberbeckmann S."/>
            <person name="Bunk B."/>
            <person name="Jeske O."/>
            <person name="Meyerdierks A."/>
            <person name="Storesund J.E."/>
            <person name="Kallscheuer N."/>
            <person name="Luecker S."/>
            <person name="Lage O.M."/>
            <person name="Pohl T."/>
            <person name="Merkel B.J."/>
            <person name="Hornburger P."/>
            <person name="Mueller R.-W."/>
            <person name="Bruemmer F."/>
            <person name="Labrenz M."/>
            <person name="Spormann A.M."/>
            <person name="Op Den Camp H."/>
            <person name="Overmann J."/>
            <person name="Amann R."/>
            <person name="Jetten M.S.M."/>
            <person name="Mascher T."/>
            <person name="Medema M.H."/>
            <person name="Devos D.P."/>
            <person name="Kaster A.-K."/>
            <person name="Ovreas L."/>
            <person name="Rohde M."/>
            <person name="Galperin M.Y."/>
            <person name="Jogler C."/>
        </authorList>
    </citation>
    <scope>NUCLEOTIDE SEQUENCE [LARGE SCALE GENOMIC DNA]</scope>
    <source>
        <strain evidence="3 4">Pla100</strain>
    </source>
</reference>
<dbReference type="EMBL" id="SJPM01000010">
    <property type="protein sequence ID" value="TWT93004.1"/>
    <property type="molecule type" value="Genomic_DNA"/>
</dbReference>
<dbReference type="OrthoDB" id="246649at2"/>